<dbReference type="EMBL" id="CP046171">
    <property type="protein sequence ID" value="QIS06750.1"/>
    <property type="molecule type" value="Genomic_DNA"/>
</dbReference>
<organism evidence="1 2">
    <name type="scientific">Nocardia brasiliensis</name>
    <dbReference type="NCBI Taxonomy" id="37326"/>
    <lineage>
        <taxon>Bacteria</taxon>
        <taxon>Bacillati</taxon>
        <taxon>Actinomycetota</taxon>
        <taxon>Actinomycetes</taxon>
        <taxon>Mycobacteriales</taxon>
        <taxon>Nocardiaceae</taxon>
        <taxon>Nocardia</taxon>
    </lineage>
</organism>
<proteinExistence type="predicted"/>
<sequence>MTDKLAHVKQFFVGVVLDGFGQRKFTGIEGLSVDLLYIHNKVVPALYDAIKSDDPAYDPHNEIVHGAAGTEATGTGAVRWFVELLEADRAFQGLKDETCELYVRMYKSCAQNGCFLDGLRAALRADDPAWRAHP</sequence>
<dbReference type="AlphaFoldDB" id="A0A6G9Y0V8"/>
<dbReference type="Proteomes" id="UP000501705">
    <property type="component" value="Chromosome"/>
</dbReference>
<protein>
    <submittedName>
        <fullName evidence="1">Uncharacterized protein</fullName>
    </submittedName>
</protein>
<evidence type="ECO:0000313" key="2">
    <source>
        <dbReference type="Proteomes" id="UP000501705"/>
    </source>
</evidence>
<accession>A0A6G9Y0V8</accession>
<dbReference type="RefSeq" id="WP_167465765.1">
    <property type="nucleotide sequence ID" value="NZ_CP046171.1"/>
</dbReference>
<evidence type="ECO:0000313" key="1">
    <source>
        <dbReference type="EMBL" id="QIS06750.1"/>
    </source>
</evidence>
<name>A0A6G9Y0V8_NOCBR</name>
<gene>
    <name evidence="1" type="ORF">F5X71_34560</name>
</gene>
<reference evidence="1 2" key="1">
    <citation type="journal article" date="2019" name="ACS Chem. Biol.">
        <title>Identification and Mobilization of a Cryptic Antibiotic Biosynthesis Gene Locus from a Human-Pathogenic Nocardia Isolate.</title>
        <authorList>
            <person name="Herisse M."/>
            <person name="Ishida K."/>
            <person name="Porter J.L."/>
            <person name="Howden B."/>
            <person name="Hertweck C."/>
            <person name="Stinear T.P."/>
            <person name="Pidot S.J."/>
        </authorList>
    </citation>
    <scope>NUCLEOTIDE SEQUENCE [LARGE SCALE GENOMIC DNA]</scope>
    <source>
        <strain evidence="1 2">AUSMDU00024985</strain>
    </source>
</reference>